<name>A0A4R7D4F5_9SPHI</name>
<keyword evidence="2" id="KW-1185">Reference proteome</keyword>
<evidence type="ECO:0000313" key="2">
    <source>
        <dbReference type="Proteomes" id="UP000294752"/>
    </source>
</evidence>
<dbReference type="AlphaFoldDB" id="A0A4R7D4F5"/>
<organism evidence="1 2">
    <name type="scientific">Sphingobacterium paludis</name>
    <dbReference type="NCBI Taxonomy" id="1476465"/>
    <lineage>
        <taxon>Bacteria</taxon>
        <taxon>Pseudomonadati</taxon>
        <taxon>Bacteroidota</taxon>
        <taxon>Sphingobacteriia</taxon>
        <taxon>Sphingobacteriales</taxon>
        <taxon>Sphingobacteriaceae</taxon>
        <taxon>Sphingobacterium</taxon>
    </lineage>
</organism>
<dbReference type="EMBL" id="SNZV01000004">
    <property type="protein sequence ID" value="TDS13746.1"/>
    <property type="molecule type" value="Genomic_DNA"/>
</dbReference>
<sequence>MEGSVQEAILLNKRLGFSKVATARGGKGCEVNNPFKKQNSLKKNNIFNFLLFTCCTRITLLLNNEMVASFSKTKTKNPYISGININR</sequence>
<gene>
    <name evidence="1" type="ORF">B0I21_10472</name>
</gene>
<proteinExistence type="predicted"/>
<protein>
    <submittedName>
        <fullName evidence="1">Uncharacterized protein</fullName>
    </submittedName>
</protein>
<accession>A0A4R7D4F5</accession>
<evidence type="ECO:0000313" key="1">
    <source>
        <dbReference type="EMBL" id="TDS13746.1"/>
    </source>
</evidence>
<reference evidence="1 2" key="1">
    <citation type="submission" date="2019-03" db="EMBL/GenBank/DDBJ databases">
        <title>Genomic Encyclopedia of Type Strains, Phase III (KMG-III): the genomes of soil and plant-associated and newly described type strains.</title>
        <authorList>
            <person name="Whitman W."/>
        </authorList>
    </citation>
    <scope>NUCLEOTIDE SEQUENCE [LARGE SCALE GENOMIC DNA]</scope>
    <source>
        <strain evidence="1 2">CGMCC 1.12801</strain>
    </source>
</reference>
<comment type="caution">
    <text evidence="1">The sequence shown here is derived from an EMBL/GenBank/DDBJ whole genome shotgun (WGS) entry which is preliminary data.</text>
</comment>
<dbReference type="Proteomes" id="UP000294752">
    <property type="component" value="Unassembled WGS sequence"/>
</dbReference>